<feature type="transmembrane region" description="Helical" evidence="1">
    <location>
        <begin position="54"/>
        <end position="77"/>
    </location>
</feature>
<evidence type="ECO:0000256" key="1">
    <source>
        <dbReference type="SAM" id="Phobius"/>
    </source>
</evidence>
<comment type="caution">
    <text evidence="2">The sequence shown here is derived from an EMBL/GenBank/DDBJ whole genome shotgun (WGS) entry which is preliminary data.</text>
</comment>
<sequence length="112" mass="12517">MKKHQFMMIFPLLVSIVIALGLISFSLCIAAEFKKSKKKDLRLDGKYCYIPGSSSCGLGIAALTCLFIAQFIGNLLICRNFFSRDKFGNMSCNKSEKKNKHILAGLFLALSW</sequence>
<gene>
    <name evidence="2" type="ORF">HAX54_047650</name>
</gene>
<keyword evidence="1" id="KW-0812">Transmembrane</keyword>
<keyword evidence="1" id="KW-0472">Membrane</keyword>
<keyword evidence="1" id="KW-1133">Transmembrane helix</keyword>
<dbReference type="Proteomes" id="UP000823775">
    <property type="component" value="Unassembled WGS sequence"/>
</dbReference>
<dbReference type="InterPro" id="IPR052222">
    <property type="entry name" value="DESIGUAL"/>
</dbReference>
<proteinExistence type="predicted"/>
<dbReference type="EMBL" id="JACEIK010000774">
    <property type="protein sequence ID" value="MCD7462039.1"/>
    <property type="molecule type" value="Genomic_DNA"/>
</dbReference>
<evidence type="ECO:0000313" key="3">
    <source>
        <dbReference type="Proteomes" id="UP000823775"/>
    </source>
</evidence>
<reference evidence="2 3" key="1">
    <citation type="journal article" date="2021" name="BMC Genomics">
        <title>Datura genome reveals duplications of psychoactive alkaloid biosynthetic genes and high mutation rate following tissue culture.</title>
        <authorList>
            <person name="Rajewski A."/>
            <person name="Carter-House D."/>
            <person name="Stajich J."/>
            <person name="Litt A."/>
        </authorList>
    </citation>
    <scope>NUCLEOTIDE SEQUENCE [LARGE SCALE GENOMIC DNA]</scope>
    <source>
        <strain evidence="2">AR-01</strain>
    </source>
</reference>
<evidence type="ECO:0000313" key="2">
    <source>
        <dbReference type="EMBL" id="MCD7462039.1"/>
    </source>
</evidence>
<accession>A0ABS8SU73</accession>
<name>A0ABS8SU73_DATST</name>
<protein>
    <submittedName>
        <fullName evidence="2">Uncharacterized protein</fullName>
    </submittedName>
</protein>
<organism evidence="2 3">
    <name type="scientific">Datura stramonium</name>
    <name type="common">Jimsonweed</name>
    <name type="synonym">Common thornapple</name>
    <dbReference type="NCBI Taxonomy" id="4076"/>
    <lineage>
        <taxon>Eukaryota</taxon>
        <taxon>Viridiplantae</taxon>
        <taxon>Streptophyta</taxon>
        <taxon>Embryophyta</taxon>
        <taxon>Tracheophyta</taxon>
        <taxon>Spermatophyta</taxon>
        <taxon>Magnoliopsida</taxon>
        <taxon>eudicotyledons</taxon>
        <taxon>Gunneridae</taxon>
        <taxon>Pentapetalae</taxon>
        <taxon>asterids</taxon>
        <taxon>lamiids</taxon>
        <taxon>Solanales</taxon>
        <taxon>Solanaceae</taxon>
        <taxon>Solanoideae</taxon>
        <taxon>Datureae</taxon>
        <taxon>Datura</taxon>
    </lineage>
</organism>
<keyword evidence="3" id="KW-1185">Reference proteome</keyword>
<dbReference type="PANTHER" id="PTHR31769">
    <property type="entry name" value="OS07G0462200 PROTEIN-RELATED"/>
    <property type="match status" value="1"/>
</dbReference>